<comment type="caution">
    <text evidence="2">The sequence shown here is derived from an EMBL/GenBank/DDBJ whole genome shotgun (WGS) entry which is preliminary data.</text>
</comment>
<accession>A0A8X7SDP9</accession>
<protein>
    <submittedName>
        <fullName evidence="2">Uncharacterized protein</fullName>
    </submittedName>
</protein>
<reference evidence="2 3" key="1">
    <citation type="submission" date="2020-02" db="EMBL/GenBank/DDBJ databases">
        <authorList>
            <person name="Ma Q."/>
            <person name="Huang Y."/>
            <person name="Song X."/>
            <person name="Pei D."/>
        </authorList>
    </citation>
    <scope>NUCLEOTIDE SEQUENCE [LARGE SCALE GENOMIC DNA]</scope>
    <source>
        <strain evidence="2">Sxm20200214</strain>
        <tissue evidence="2">Leaf</tissue>
    </source>
</reference>
<dbReference type="EMBL" id="JAAMPC010000007">
    <property type="protein sequence ID" value="KAG2304496.1"/>
    <property type="molecule type" value="Genomic_DNA"/>
</dbReference>
<gene>
    <name evidence="2" type="ORF">Bca52824_033147</name>
</gene>
<dbReference type="AlphaFoldDB" id="A0A8X7SDP9"/>
<evidence type="ECO:0000256" key="1">
    <source>
        <dbReference type="SAM" id="MobiDB-lite"/>
    </source>
</evidence>
<name>A0A8X7SDP9_BRACI</name>
<dbReference type="Proteomes" id="UP000886595">
    <property type="component" value="Unassembled WGS sequence"/>
</dbReference>
<proteinExistence type="predicted"/>
<feature type="compositionally biased region" description="Polar residues" evidence="1">
    <location>
        <begin position="1"/>
        <end position="11"/>
    </location>
</feature>
<evidence type="ECO:0000313" key="2">
    <source>
        <dbReference type="EMBL" id="KAG2304496.1"/>
    </source>
</evidence>
<evidence type="ECO:0000313" key="3">
    <source>
        <dbReference type="Proteomes" id="UP000886595"/>
    </source>
</evidence>
<feature type="region of interest" description="Disordered" evidence="1">
    <location>
        <begin position="1"/>
        <end position="40"/>
    </location>
</feature>
<dbReference type="OrthoDB" id="10435934at2759"/>
<feature type="compositionally biased region" description="Low complexity" evidence="1">
    <location>
        <begin position="24"/>
        <end position="33"/>
    </location>
</feature>
<organism evidence="2 3">
    <name type="scientific">Brassica carinata</name>
    <name type="common">Ethiopian mustard</name>
    <name type="synonym">Abyssinian cabbage</name>
    <dbReference type="NCBI Taxonomy" id="52824"/>
    <lineage>
        <taxon>Eukaryota</taxon>
        <taxon>Viridiplantae</taxon>
        <taxon>Streptophyta</taxon>
        <taxon>Embryophyta</taxon>
        <taxon>Tracheophyta</taxon>
        <taxon>Spermatophyta</taxon>
        <taxon>Magnoliopsida</taxon>
        <taxon>eudicotyledons</taxon>
        <taxon>Gunneridae</taxon>
        <taxon>Pentapetalae</taxon>
        <taxon>rosids</taxon>
        <taxon>malvids</taxon>
        <taxon>Brassicales</taxon>
        <taxon>Brassicaceae</taxon>
        <taxon>Brassiceae</taxon>
        <taxon>Brassica</taxon>
    </lineage>
</organism>
<keyword evidence="3" id="KW-1185">Reference proteome</keyword>
<sequence>MSKRSASSVPSVTDRARSRRRMDSPISGSGSSSDPREESDYDLLVPVPISYFSVDPPLMGPASSVVEDDLVEW</sequence>